<dbReference type="EMBL" id="CP036274">
    <property type="protein sequence ID" value="QDU26336.1"/>
    <property type="molecule type" value="Genomic_DNA"/>
</dbReference>
<evidence type="ECO:0000313" key="4">
    <source>
        <dbReference type="Proteomes" id="UP000315017"/>
    </source>
</evidence>
<evidence type="ECO:0008006" key="5">
    <source>
        <dbReference type="Google" id="ProtNLM"/>
    </source>
</evidence>
<evidence type="ECO:0000313" key="3">
    <source>
        <dbReference type="EMBL" id="QDU26336.1"/>
    </source>
</evidence>
<dbReference type="Gene3D" id="1.25.10.10">
    <property type="entry name" value="Leucine-rich Repeat Variant"/>
    <property type="match status" value="1"/>
</dbReference>
<dbReference type="InterPro" id="IPR011989">
    <property type="entry name" value="ARM-like"/>
</dbReference>
<dbReference type="SUPFAM" id="SSF48371">
    <property type="entry name" value="ARM repeat"/>
    <property type="match status" value="1"/>
</dbReference>
<sequence length="550" mass="58811" precursor="true">MQAFCNDPSARGLMRPAAYLLTCLGVCLWATSAPAQEAPPAPNALIAAAEPDANGYLVLPLPKPGPGETLGAFESRKNQVKTKVMNALRAELPLGENLLLVDRYFNNFEFRTLTQSTPEALEALPKARFDFFKYYIFVCKNQETHQEMIKLTFAMMQQIAMNNFHPVVRYNAMIMIGDLNEQEVLRVGATPLLPEPYAAAIPFMVDRISDPKTPDPVRIAALVGLIRHLEWEPFRAPEKPIPAGTRTTMLSTLIKLAETKDPPAGRTVVGQQWLRRRAIEALGLAGAVTAQPNAIATIEKVLKDTSEPTSVRCAAALALGRMNVPANHKIDANELARILAQLATSSVVGEFDRLAKMDSIEKEHQAVYARLGTGIGGGGEGYGGGVGGGQVPGVDGGFGGAGQFQGEDPKAYRLDAVRKRLRYHLYCVQTGLGHPLDKAGTPPNPANRKGVQRLATVPAERKTAEEMLAGVNRLADLVEKNKIDLWQLENDMRAESKSLAGAIARAIPAPAAAPANPGAPGQPAPMGVAPTVKPAAGDEDLLGGAAPGKK</sequence>
<feature type="chain" id="PRO_5021917847" description="HEAT repeat domain-containing protein" evidence="2">
    <location>
        <begin position="36"/>
        <end position="550"/>
    </location>
</feature>
<gene>
    <name evidence="3" type="ORF">ETAA8_14140</name>
</gene>
<protein>
    <recommendedName>
        <fullName evidence="5">HEAT repeat domain-containing protein</fullName>
    </recommendedName>
</protein>
<organism evidence="3 4">
    <name type="scientific">Anatilimnocola aggregata</name>
    <dbReference type="NCBI Taxonomy" id="2528021"/>
    <lineage>
        <taxon>Bacteria</taxon>
        <taxon>Pseudomonadati</taxon>
        <taxon>Planctomycetota</taxon>
        <taxon>Planctomycetia</taxon>
        <taxon>Pirellulales</taxon>
        <taxon>Pirellulaceae</taxon>
        <taxon>Anatilimnocola</taxon>
    </lineage>
</organism>
<feature type="region of interest" description="Disordered" evidence="1">
    <location>
        <begin position="511"/>
        <end position="550"/>
    </location>
</feature>
<name>A0A517Y7Y7_9BACT</name>
<feature type="signal peptide" evidence="2">
    <location>
        <begin position="1"/>
        <end position="35"/>
    </location>
</feature>
<keyword evidence="4" id="KW-1185">Reference proteome</keyword>
<dbReference type="Proteomes" id="UP000315017">
    <property type="component" value="Chromosome"/>
</dbReference>
<accession>A0A517Y7Y7</accession>
<evidence type="ECO:0000256" key="2">
    <source>
        <dbReference type="SAM" id="SignalP"/>
    </source>
</evidence>
<evidence type="ECO:0000256" key="1">
    <source>
        <dbReference type="SAM" id="MobiDB-lite"/>
    </source>
</evidence>
<dbReference type="OrthoDB" id="248807at2"/>
<feature type="compositionally biased region" description="Low complexity" evidence="1">
    <location>
        <begin position="511"/>
        <end position="530"/>
    </location>
</feature>
<dbReference type="KEGG" id="aagg:ETAA8_14140"/>
<dbReference type="RefSeq" id="WP_145086731.1">
    <property type="nucleotide sequence ID" value="NZ_CP036274.1"/>
</dbReference>
<keyword evidence="2" id="KW-0732">Signal</keyword>
<dbReference type="AlphaFoldDB" id="A0A517Y7Y7"/>
<dbReference type="InterPro" id="IPR016024">
    <property type="entry name" value="ARM-type_fold"/>
</dbReference>
<reference evidence="3 4" key="1">
    <citation type="submission" date="2019-02" db="EMBL/GenBank/DDBJ databases">
        <title>Deep-cultivation of Planctomycetes and their phenomic and genomic characterization uncovers novel biology.</title>
        <authorList>
            <person name="Wiegand S."/>
            <person name="Jogler M."/>
            <person name="Boedeker C."/>
            <person name="Pinto D."/>
            <person name="Vollmers J."/>
            <person name="Rivas-Marin E."/>
            <person name="Kohn T."/>
            <person name="Peeters S.H."/>
            <person name="Heuer A."/>
            <person name="Rast P."/>
            <person name="Oberbeckmann S."/>
            <person name="Bunk B."/>
            <person name="Jeske O."/>
            <person name="Meyerdierks A."/>
            <person name="Storesund J.E."/>
            <person name="Kallscheuer N."/>
            <person name="Luecker S."/>
            <person name="Lage O.M."/>
            <person name="Pohl T."/>
            <person name="Merkel B.J."/>
            <person name="Hornburger P."/>
            <person name="Mueller R.-W."/>
            <person name="Bruemmer F."/>
            <person name="Labrenz M."/>
            <person name="Spormann A.M."/>
            <person name="Op den Camp H."/>
            <person name="Overmann J."/>
            <person name="Amann R."/>
            <person name="Jetten M.S.M."/>
            <person name="Mascher T."/>
            <person name="Medema M.H."/>
            <person name="Devos D.P."/>
            <person name="Kaster A.-K."/>
            <person name="Ovreas L."/>
            <person name="Rohde M."/>
            <person name="Galperin M.Y."/>
            <person name="Jogler C."/>
        </authorList>
    </citation>
    <scope>NUCLEOTIDE SEQUENCE [LARGE SCALE GENOMIC DNA]</scope>
    <source>
        <strain evidence="3 4">ETA_A8</strain>
    </source>
</reference>
<proteinExistence type="predicted"/>